<comment type="caution">
    <text evidence="1">The sequence shown here is derived from an EMBL/GenBank/DDBJ whole genome shotgun (WGS) entry which is preliminary data.</text>
</comment>
<accession>A0AAV4SQZ0</accession>
<name>A0AAV4SQZ0_CAEEX</name>
<dbReference type="Proteomes" id="UP001054945">
    <property type="component" value="Unassembled WGS sequence"/>
</dbReference>
<dbReference type="AlphaFoldDB" id="A0AAV4SQZ0"/>
<dbReference type="EMBL" id="BPLR01010095">
    <property type="protein sequence ID" value="GIY36833.1"/>
    <property type="molecule type" value="Genomic_DNA"/>
</dbReference>
<gene>
    <name evidence="1" type="ORF">CEXT_569331</name>
</gene>
<keyword evidence="2" id="KW-1185">Reference proteome</keyword>
<evidence type="ECO:0000313" key="1">
    <source>
        <dbReference type="EMBL" id="GIY36833.1"/>
    </source>
</evidence>
<reference evidence="1 2" key="1">
    <citation type="submission" date="2021-06" db="EMBL/GenBank/DDBJ databases">
        <title>Caerostris extrusa draft genome.</title>
        <authorList>
            <person name="Kono N."/>
            <person name="Arakawa K."/>
        </authorList>
    </citation>
    <scope>NUCLEOTIDE SEQUENCE [LARGE SCALE GENOMIC DNA]</scope>
</reference>
<protein>
    <submittedName>
        <fullName evidence="1">Uncharacterized protein</fullName>
    </submittedName>
</protein>
<evidence type="ECO:0000313" key="2">
    <source>
        <dbReference type="Proteomes" id="UP001054945"/>
    </source>
</evidence>
<organism evidence="1 2">
    <name type="scientific">Caerostris extrusa</name>
    <name type="common">Bark spider</name>
    <name type="synonym">Caerostris bankana</name>
    <dbReference type="NCBI Taxonomy" id="172846"/>
    <lineage>
        <taxon>Eukaryota</taxon>
        <taxon>Metazoa</taxon>
        <taxon>Ecdysozoa</taxon>
        <taxon>Arthropoda</taxon>
        <taxon>Chelicerata</taxon>
        <taxon>Arachnida</taxon>
        <taxon>Araneae</taxon>
        <taxon>Araneomorphae</taxon>
        <taxon>Entelegynae</taxon>
        <taxon>Araneoidea</taxon>
        <taxon>Araneidae</taxon>
        <taxon>Caerostris</taxon>
    </lineage>
</organism>
<sequence>MFFPYNLNLASTRISRGRRGKKVAFYYMEKKMLLFHLCHYSRLFACTDDGADSRFPPAWQVNKHGHFLESCQKGDAQRVTVPQMCRFT</sequence>
<proteinExistence type="predicted"/>